<gene>
    <name evidence="2" type="ORF">Adt_07080</name>
</gene>
<dbReference type="Gene3D" id="2.70.98.50">
    <property type="entry name" value="putative glycoside hydrolase family protein from bacillus halodurans"/>
    <property type="match status" value="1"/>
</dbReference>
<dbReference type="PANTHER" id="PTHR31084">
    <property type="entry name" value="ALPHA-L-FUCOSIDASE 2"/>
    <property type="match status" value="1"/>
</dbReference>
<keyword evidence="3" id="KW-1185">Reference proteome</keyword>
<sequence length="164" mass="18389">MYDEGTYRRVLDLDTAMVKVKYYANKVEYVREYFASNFDQVLALKISGNKPAHLNFTIYLDNKYIYHSYVNNKNQIIMDGSCPRLEIYGNDNPQGIQFLAVLDLQISDGAGAVCVLDGRKLRVEGCNSAIILLAASSLFDAPFTQPVDSNRDPKSSSLSIMDLV</sequence>
<reference evidence="3" key="1">
    <citation type="submission" date="2024-07" db="EMBL/GenBank/DDBJ databases">
        <title>Two chromosome-level genome assemblies of Korean endemic species Abeliophyllum distichum and Forsythia ovata (Oleaceae).</title>
        <authorList>
            <person name="Jang H."/>
        </authorList>
    </citation>
    <scope>NUCLEOTIDE SEQUENCE [LARGE SCALE GENOMIC DNA]</scope>
</reference>
<comment type="caution">
    <text evidence="2">The sequence shown here is derived from an EMBL/GenBank/DDBJ whole genome shotgun (WGS) entry which is preliminary data.</text>
</comment>
<dbReference type="EMBL" id="JBFOLK010000002">
    <property type="protein sequence ID" value="KAL2533729.1"/>
    <property type="molecule type" value="Genomic_DNA"/>
</dbReference>
<name>A0ABD1V8R4_9LAMI</name>
<protein>
    <submittedName>
        <fullName evidence="2">Alpha-L-fucosidase 2</fullName>
    </submittedName>
</protein>
<proteinExistence type="predicted"/>
<dbReference type="AlphaFoldDB" id="A0ABD1V8R4"/>
<evidence type="ECO:0000313" key="3">
    <source>
        <dbReference type="Proteomes" id="UP001604336"/>
    </source>
</evidence>
<evidence type="ECO:0000259" key="1">
    <source>
        <dbReference type="Pfam" id="PF14498"/>
    </source>
</evidence>
<dbReference type="Pfam" id="PF14498">
    <property type="entry name" value="Glyco_hyd_65N_2"/>
    <property type="match status" value="1"/>
</dbReference>
<accession>A0ABD1V8R4</accession>
<dbReference type="InterPro" id="IPR027414">
    <property type="entry name" value="GH95_N_dom"/>
</dbReference>
<organism evidence="2 3">
    <name type="scientific">Abeliophyllum distichum</name>
    <dbReference type="NCBI Taxonomy" id="126358"/>
    <lineage>
        <taxon>Eukaryota</taxon>
        <taxon>Viridiplantae</taxon>
        <taxon>Streptophyta</taxon>
        <taxon>Embryophyta</taxon>
        <taxon>Tracheophyta</taxon>
        <taxon>Spermatophyta</taxon>
        <taxon>Magnoliopsida</taxon>
        <taxon>eudicotyledons</taxon>
        <taxon>Gunneridae</taxon>
        <taxon>Pentapetalae</taxon>
        <taxon>asterids</taxon>
        <taxon>lamiids</taxon>
        <taxon>Lamiales</taxon>
        <taxon>Oleaceae</taxon>
        <taxon>Forsythieae</taxon>
        <taxon>Abeliophyllum</taxon>
    </lineage>
</organism>
<dbReference type="PANTHER" id="PTHR31084:SF0">
    <property type="entry name" value="ALPHA-L-FUCOSIDASE 2"/>
    <property type="match status" value="1"/>
</dbReference>
<feature type="domain" description="Glycosyl hydrolase family 95 N-terminal" evidence="1">
    <location>
        <begin position="6"/>
        <end position="140"/>
    </location>
</feature>
<dbReference type="Proteomes" id="UP001604336">
    <property type="component" value="Unassembled WGS sequence"/>
</dbReference>
<evidence type="ECO:0000313" key="2">
    <source>
        <dbReference type="EMBL" id="KAL2533729.1"/>
    </source>
</evidence>